<dbReference type="GO" id="GO:0030424">
    <property type="term" value="C:axon"/>
    <property type="evidence" value="ECO:0000314"/>
    <property type="project" value="FlyBase"/>
</dbReference>
<feature type="compositionally biased region" description="Low complexity" evidence="1">
    <location>
        <begin position="784"/>
        <end position="793"/>
    </location>
</feature>
<feature type="compositionally biased region" description="Low complexity" evidence="1">
    <location>
        <begin position="80"/>
        <end position="91"/>
    </location>
</feature>
<dbReference type="GO" id="GO:0005925">
    <property type="term" value="C:focal adhesion"/>
    <property type="evidence" value="ECO:0000314"/>
    <property type="project" value="FlyBase"/>
</dbReference>
<dbReference type="GO" id="GO:0035591">
    <property type="term" value="F:signaling adaptor activity"/>
    <property type="evidence" value="ECO:0000353"/>
    <property type="project" value="FlyBase"/>
</dbReference>
<dbReference type="GO" id="GO:0007411">
    <property type="term" value="P:axon guidance"/>
    <property type="evidence" value="ECO:0000315"/>
    <property type="project" value="FlyBase"/>
</dbReference>
<dbReference type="ExpressionAtlas" id="A0A0B4LFD7">
    <property type="expression patterns" value="baseline and differential"/>
</dbReference>
<dbReference type="GO" id="GO:0005737">
    <property type="term" value="C:cytoplasm"/>
    <property type="evidence" value="ECO:0000314"/>
    <property type="project" value="FlyBase"/>
</dbReference>
<dbReference type="KEGG" id="dme:Dmel_CG12424"/>
<dbReference type="Gene3D" id="1.10.150.50">
    <property type="entry name" value="Transcription Factor, Ets-1"/>
    <property type="match status" value="2"/>
</dbReference>
<reference evidence="3 5" key="8">
    <citation type="journal article" date="2007" name="Science">
        <title>Sequence finishing and mapping of Drosophila melanogaster heterochromatin.</title>
        <authorList>
            <person name="Hoskins R.A."/>
            <person name="Carlson J.W."/>
            <person name="Kennedy C."/>
            <person name="Acevedo D."/>
            <person name="Evans-Holm M."/>
            <person name="Frise E."/>
            <person name="Wan K.H."/>
            <person name="Park S."/>
            <person name="Mendez-Lago M."/>
            <person name="Rossi F."/>
            <person name="Villasante A."/>
            <person name="Dimitri P."/>
            <person name="Karpen G.H."/>
            <person name="Celniker S.E."/>
        </authorList>
    </citation>
    <scope>NUCLEOTIDE SEQUENCE [LARGE SCALE GENOMIC DNA]</scope>
    <source>
        <strain evidence="5">Berkeley</strain>
    </source>
</reference>
<reference evidence="3 5" key="7">
    <citation type="journal article" date="2007" name="Science">
        <title>The Release 5.1 annotation of Drosophila melanogaster heterochromatin.</title>
        <authorList>
            <person name="Smith C.D."/>
            <person name="Shu S."/>
            <person name="Mungall C.J."/>
            <person name="Karpen G.H."/>
        </authorList>
    </citation>
    <scope>NUCLEOTIDE SEQUENCE [LARGE SCALE GENOMIC DNA]</scope>
    <source>
        <strain evidence="5">Berkeley</strain>
    </source>
</reference>
<dbReference type="PANTHER" id="PTHR24155:SF11">
    <property type="entry name" value="CASKIN, ISOFORM B"/>
    <property type="match status" value="1"/>
</dbReference>
<feature type="region of interest" description="Disordered" evidence="1">
    <location>
        <begin position="756"/>
        <end position="793"/>
    </location>
</feature>
<feature type="compositionally biased region" description="Low complexity" evidence="1">
    <location>
        <begin position="188"/>
        <end position="211"/>
    </location>
</feature>
<dbReference type="InterPro" id="IPR035498">
    <property type="entry name" value="Caskin1/2_SAM_2"/>
</dbReference>
<dbReference type="SMART" id="SM00454">
    <property type="entry name" value="SAM"/>
    <property type="match status" value="2"/>
</dbReference>
<dbReference type="PROSITE" id="PS50105">
    <property type="entry name" value="SAM_DOMAIN"/>
    <property type="match status" value="2"/>
</dbReference>
<organism evidence="3 5">
    <name type="scientific">Drosophila melanogaster</name>
    <name type="common">Fruit fly</name>
    <dbReference type="NCBI Taxonomy" id="7227"/>
    <lineage>
        <taxon>Eukaryota</taxon>
        <taxon>Metazoa</taxon>
        <taxon>Ecdysozoa</taxon>
        <taxon>Arthropoda</taxon>
        <taxon>Hexapoda</taxon>
        <taxon>Insecta</taxon>
        <taxon>Pterygota</taxon>
        <taxon>Neoptera</taxon>
        <taxon>Endopterygota</taxon>
        <taxon>Diptera</taxon>
        <taxon>Brachycera</taxon>
        <taxon>Muscomorpha</taxon>
        <taxon>Ephydroidea</taxon>
        <taxon>Drosophilidae</taxon>
        <taxon>Drosophila</taxon>
        <taxon>Sophophora</taxon>
    </lineage>
</organism>
<evidence type="ECO:0000259" key="2">
    <source>
        <dbReference type="PROSITE" id="PS50105"/>
    </source>
</evidence>
<dbReference type="SUPFAM" id="SSF47769">
    <property type="entry name" value="SAM/Pointed domain"/>
    <property type="match status" value="2"/>
</dbReference>
<reference evidence="3 5" key="9">
    <citation type="journal article" date="2015" name="G3 (Bethesda)">
        <title>Gene Model Annotations for Drosophila melanogaster: Impact of High-Throughput Data.</title>
        <authorList>
            <consortium name="FlyBase Consortium"/>
            <person name="Matthews B.B."/>
            <person name="Dos Santos G."/>
            <person name="Crosby M.A."/>
            <person name="Emmert D.B."/>
            <person name="St Pierre S.E."/>
            <person name="Gramates L.S."/>
            <person name="Zhou P."/>
            <person name="Schroeder A.J."/>
            <person name="Falls K."/>
            <person name="Strelets V."/>
            <person name="Russo S.M."/>
            <person name="Gelbart W.M."/>
            <person name="null"/>
        </authorList>
    </citation>
    <scope>NUCLEOTIDE SEQUENCE [LARGE SCALE GENOMIC DNA]</scope>
    <source>
        <strain evidence="5">Berkeley</strain>
    </source>
</reference>
<reference evidence="3 5" key="1">
    <citation type="journal article" date="2000" name="Science">
        <title>The genome sequence of Drosophila melanogaster.</title>
        <authorList>
            <person name="Adams M.D."/>
            <person name="Celniker S.E."/>
            <person name="Holt R.A."/>
            <person name="Evans C.A."/>
            <person name="Gocayne J.D."/>
            <person name="Amanatides P.G."/>
            <person name="Scherer S.E."/>
            <person name="Li P.W."/>
            <person name="Hoskins R.A."/>
            <person name="Galle R.F."/>
            <person name="George R.A."/>
            <person name="Lewis S.E."/>
            <person name="Richards S."/>
            <person name="Ashburner M."/>
            <person name="Henderson S.N."/>
            <person name="Sutton G.G."/>
            <person name="Wortman J.R."/>
            <person name="Yandell M.D."/>
            <person name="Zhang Q."/>
            <person name="Chen L.X."/>
            <person name="Brandon R.C."/>
            <person name="Rogers Y.H."/>
            <person name="Blazej R.G."/>
            <person name="Champe M."/>
            <person name="Pfeiffer B.D."/>
            <person name="Wan K.H."/>
            <person name="Doyle C."/>
            <person name="Baxter E.G."/>
            <person name="Helt G."/>
            <person name="Nelson C.R."/>
            <person name="Gabor G.L."/>
            <person name="Abril J.F."/>
            <person name="Agbayani A."/>
            <person name="An H.J."/>
            <person name="Andrews-Pfannkoch C."/>
            <person name="Baldwin D."/>
            <person name="Ballew R.M."/>
            <person name="Basu A."/>
            <person name="Baxendale J."/>
            <person name="Bayraktaroglu L."/>
            <person name="Beasley E.M."/>
            <person name="Beeson K.Y."/>
            <person name="Benos P.V."/>
            <person name="Berman B.P."/>
            <person name="Bhandari D."/>
            <person name="Bolshakov S."/>
            <person name="Borkova D."/>
            <person name="Botchan M.R."/>
            <person name="Bouck J."/>
            <person name="Brokstein P."/>
            <person name="Brottier P."/>
            <person name="Burtis K.C."/>
            <person name="Busam D.A."/>
            <person name="Butler H."/>
            <person name="Cadieu E."/>
            <person name="Center A."/>
            <person name="Chandra I."/>
            <person name="Cherry J.M."/>
            <person name="Cawley S."/>
            <person name="Dahlke C."/>
            <person name="Davenport L.B."/>
            <person name="Davies P."/>
            <person name="de Pablos B."/>
            <person name="Delcher A."/>
            <person name="Deng Z."/>
            <person name="Mays A.D."/>
            <person name="Dew I."/>
            <person name="Dietz S.M."/>
            <person name="Dodson K."/>
            <person name="Doup L.E."/>
            <person name="Downes M."/>
            <person name="Dugan-Rocha S."/>
            <person name="Dunkov B.C."/>
            <person name="Dunn P."/>
            <person name="Durbin K.J."/>
            <person name="Evangelista C.C."/>
            <person name="Ferraz C."/>
            <person name="Ferriera S."/>
            <person name="Fleischmann W."/>
            <person name="Fosler C."/>
            <person name="Gabrielian A.E."/>
            <person name="Garg N.S."/>
            <person name="Gelbart W.M."/>
            <person name="Glasser K."/>
            <person name="Glodek A."/>
            <person name="Gong F."/>
            <person name="Gorrell J.H."/>
            <person name="Gu Z."/>
            <person name="Guan P."/>
            <person name="Harris M."/>
            <person name="Harris N.L."/>
            <person name="Harvey D."/>
            <person name="Heiman T.J."/>
            <person name="Hernandez J.R."/>
            <person name="Houck J."/>
            <person name="Hostin D."/>
            <person name="Houston K.A."/>
            <person name="Howland T.J."/>
            <person name="Wei M.H."/>
            <person name="Ibegwam C."/>
            <person name="Jalali M."/>
            <person name="Kalush F."/>
            <person name="Karpen G.H."/>
            <person name="Ke Z."/>
            <person name="Kennison J.A."/>
            <person name="Ketchum K.A."/>
            <person name="Kimmel B.E."/>
            <person name="Kodira C.D."/>
            <person name="Kraft C."/>
            <person name="Kravitz S."/>
            <person name="Kulp D."/>
            <person name="Lai Z."/>
            <person name="Lasko P."/>
            <person name="Lei Y."/>
            <person name="Levitsky A.A."/>
            <person name="Li J."/>
            <person name="Li Z."/>
            <person name="Liang Y."/>
            <person name="Lin X."/>
            <person name="Liu X."/>
            <person name="Mattei B."/>
            <person name="McIntosh T.C."/>
            <person name="McLeod M.P."/>
            <person name="McPherson D."/>
            <person name="Merkulov G."/>
            <person name="Milshina N.V."/>
            <person name="Mobarry C."/>
            <person name="Morris J."/>
            <person name="Moshrefi A."/>
            <person name="Mount S.M."/>
            <person name="Moy M."/>
            <person name="Murphy B."/>
            <person name="Murphy L."/>
            <person name="Muzny D.M."/>
            <person name="Nelson D.L."/>
            <person name="Nelson D.R."/>
            <person name="Nelson K.A."/>
            <person name="Nixon K."/>
            <person name="Nusskern D.R."/>
            <person name="Pacleb J.M."/>
            <person name="Palazzolo M."/>
            <person name="Pittman G.S."/>
            <person name="Pan S."/>
            <person name="Pollard J."/>
            <person name="Puri V."/>
            <person name="Reese M.G."/>
            <person name="Reinert K."/>
            <person name="Remington K."/>
            <person name="Saunders R.D."/>
            <person name="Scheeler F."/>
            <person name="Shen H."/>
            <person name="Shue B.C."/>
            <person name="Siden-Kiamos I."/>
            <person name="Simpson M."/>
            <person name="Skupski M.P."/>
            <person name="Smith T."/>
            <person name="Spier E."/>
            <person name="Spradling A.C."/>
            <person name="Stapleton M."/>
            <person name="Strong R."/>
            <person name="Sun E."/>
            <person name="Svirskas R."/>
            <person name="Tector C."/>
            <person name="Turner R."/>
            <person name="Venter E."/>
            <person name="Wang A.H."/>
            <person name="Wang X."/>
            <person name="Wang Z.Y."/>
            <person name="Wassarman D.A."/>
            <person name="Weinstock G.M."/>
            <person name="Weissenbach J."/>
            <person name="Williams S.M."/>
            <person name="WoodageT"/>
            <person name="Worley K.C."/>
            <person name="Wu D."/>
            <person name="Yang S."/>
            <person name="Yao Q.A."/>
            <person name="Ye J."/>
            <person name="Yeh R.F."/>
            <person name="Zaveri J.S."/>
            <person name="Zhan M."/>
            <person name="Zhang G."/>
            <person name="Zhao Q."/>
            <person name="Zheng L."/>
            <person name="Zheng X.H."/>
            <person name="Zhong F.N."/>
            <person name="Zhong W."/>
            <person name="Zhou X."/>
            <person name="Zhu S."/>
            <person name="Zhu X."/>
            <person name="Smith H.O."/>
            <person name="Gibbs R.A."/>
            <person name="Myers E.W."/>
            <person name="Rubin G.M."/>
            <person name="Venter J.C."/>
        </authorList>
    </citation>
    <scope>NUCLEOTIDE SEQUENCE [LARGE SCALE GENOMIC DNA]</scope>
    <source>
        <strain evidence="5">Berkeley</strain>
    </source>
</reference>
<feature type="region of interest" description="Disordered" evidence="1">
    <location>
        <begin position="1"/>
        <end position="98"/>
    </location>
</feature>
<reference evidence="3 5" key="5">
    <citation type="journal article" date="2002" name="Genome Biol.">
        <title>Heterochromatic sequences in a Drosophila whole-genome shotgun assembly.</title>
        <authorList>
            <person name="Hoskins R.A."/>
            <person name="Smith C.D."/>
            <person name="Carlson J.W."/>
            <person name="Carvalho A.B."/>
            <person name="Halpern A."/>
            <person name="Kaminker J.S."/>
            <person name="Kennedy C."/>
            <person name="Mungall C.J."/>
            <person name="Sullivan B.A."/>
            <person name="Sutton G.G."/>
            <person name="Yasuhara J.C."/>
            <person name="Wakimoto B.T."/>
            <person name="Myers E.W."/>
            <person name="Celniker S.E."/>
            <person name="Rubin G.M."/>
            <person name="Karpen G.H."/>
        </authorList>
    </citation>
    <scope>NUCLEOTIDE SEQUENCE [LARGE SCALE GENOMIC DNA]</scope>
    <source>
        <strain evidence="5">Berkeley</strain>
    </source>
</reference>
<reference evidence="3 5" key="11">
    <citation type="journal article" date="2015" name="Genome Res.">
        <title>The Release 6 reference sequence of the Drosophila melanogaster genome.</title>
        <authorList>
            <person name="Hoskins R.A."/>
            <person name="Carlson J.W."/>
            <person name="Wan K.H."/>
            <person name="Park S."/>
            <person name="Mendez I."/>
            <person name="Galle S.E."/>
            <person name="Booth B.W."/>
            <person name="Pfeiffer B.D."/>
            <person name="George R.A."/>
            <person name="Svirskas R."/>
            <person name="Krzywinski M."/>
            <person name="Schein J."/>
            <person name="Accardo M.C."/>
            <person name="Damia E."/>
            <person name="Messina G."/>
            <person name="Mendez-Lago M."/>
            <person name="de Pablos B."/>
            <person name="Demakova O.V."/>
            <person name="Andreyeva E.N."/>
            <person name="Boldyreva L.V."/>
            <person name="Marra M."/>
            <person name="Carvalho A.B."/>
            <person name="Dimitri P."/>
            <person name="Villasante A."/>
            <person name="Zhimulev I.F."/>
            <person name="Rubin G.M."/>
            <person name="Karpen G.H."/>
            <person name="Celniker S.E."/>
        </authorList>
    </citation>
    <scope>NUCLEOTIDE SEQUENCE [LARGE SCALE GENOMIC DNA]</scope>
    <source>
        <strain evidence="5">Berkeley</strain>
    </source>
</reference>
<dbReference type="AlphaFoldDB" id="A0A0B4LFD7"/>
<feature type="compositionally biased region" description="Gly residues" evidence="1">
    <location>
        <begin position="699"/>
        <end position="713"/>
    </location>
</feature>
<dbReference type="CDD" id="cd09498">
    <property type="entry name" value="SAM_caskin1_2_repeat2"/>
    <property type="match status" value="1"/>
</dbReference>
<reference evidence="3 5" key="10">
    <citation type="journal article" date="2015" name="G3 (Bethesda)">
        <title>Gene Model Annotations for Drosophila melanogaster: The Rule-Benders.</title>
        <authorList>
            <consortium name="FlyBase Consortium"/>
            <person name="Crosby M.A."/>
            <person name="Gramates L.S."/>
            <person name="Dos Santos G."/>
            <person name="Matthews B.B."/>
            <person name="St Pierre S.E."/>
            <person name="Zhou P."/>
            <person name="Schroeder A.J."/>
            <person name="Falls K."/>
            <person name="Emmert D.B."/>
            <person name="Russo S.M."/>
            <person name="Gelbart W.M."/>
            <person name="null"/>
        </authorList>
    </citation>
    <scope>NUCLEOTIDE SEQUENCE [LARGE SCALE GENOMIC DNA]</scope>
    <source>
        <strain evidence="5">Berkeley</strain>
    </source>
</reference>
<dbReference type="GO" id="GO:0007409">
    <property type="term" value="P:axonogenesis"/>
    <property type="evidence" value="ECO:0000315"/>
    <property type="project" value="FlyBase"/>
</dbReference>
<dbReference type="GO" id="GO:0019903">
    <property type="term" value="F:protein phosphatase binding"/>
    <property type="evidence" value="ECO:0000353"/>
    <property type="project" value="FlyBase"/>
</dbReference>
<feature type="compositionally biased region" description="Low complexity" evidence="1">
    <location>
        <begin position="114"/>
        <end position="123"/>
    </location>
</feature>
<dbReference type="SMR" id="A0A0B4LFD7"/>
<protein>
    <submittedName>
        <fullName evidence="3">Caskin, isoform D</fullName>
    </submittedName>
</protein>
<evidence type="ECO:0000313" key="3">
    <source>
        <dbReference type="EMBL" id="AHN56235.1"/>
    </source>
</evidence>
<evidence type="ECO:0000256" key="1">
    <source>
        <dbReference type="SAM" id="MobiDB-lite"/>
    </source>
</evidence>
<reference evidence="3 5" key="3">
    <citation type="journal article" date="2002" name="Genome Biol.">
        <title>Annotation of the Drosophila melanogaster euchromatic genome: a systematic review.</title>
        <authorList>
            <person name="Misra S."/>
            <person name="Crosby M.A."/>
            <person name="Mungall C.J."/>
            <person name="Matthews B.B."/>
            <person name="Campbell K.S."/>
            <person name="Hradecky P."/>
            <person name="Huang Y."/>
            <person name="Kaminker J.S."/>
            <person name="Millburn G.H."/>
            <person name="Prochnik S.E."/>
            <person name="Smith C.D."/>
            <person name="Tupy J.L."/>
            <person name="Whitfied E.J."/>
            <person name="Bayraktaroglu L."/>
            <person name="Berman B.P."/>
            <person name="Bettencourt B.R."/>
            <person name="Celniker S.E."/>
            <person name="de Grey A.D."/>
            <person name="Drysdale R.A."/>
            <person name="Harris N.L."/>
            <person name="Richter J."/>
            <person name="Russo S."/>
            <person name="Schroeder A.J."/>
            <person name="Shu S.Q."/>
            <person name="Stapleton M."/>
            <person name="Yamada C."/>
            <person name="Ashburner M."/>
            <person name="Gelbart W.M."/>
            <person name="Rubin G.M."/>
            <person name="Lewis S.E."/>
        </authorList>
    </citation>
    <scope>GENOME REANNOTATION</scope>
    <source>
        <strain evidence="5">Berkeley</strain>
    </source>
</reference>
<dbReference type="InterPro" id="IPR035497">
    <property type="entry name" value="Caskin1/2_SAM_1"/>
</dbReference>
<dbReference type="AGR" id="FB:FBgn0033987"/>
<keyword evidence="5" id="KW-1185">Reference proteome</keyword>
<dbReference type="RefSeq" id="NP_001286437.1">
    <property type="nucleotide sequence ID" value="NM_001299508.1"/>
</dbReference>
<feature type="compositionally biased region" description="Low complexity" evidence="1">
    <location>
        <begin position="27"/>
        <end position="38"/>
    </location>
</feature>
<feature type="region of interest" description="Disordered" evidence="1">
    <location>
        <begin position="114"/>
        <end position="138"/>
    </location>
</feature>
<accession>A0A0B4LFD7</accession>
<dbReference type="Proteomes" id="UP000000803">
    <property type="component" value="Chromosome 2R"/>
</dbReference>
<dbReference type="InterPro" id="IPR013761">
    <property type="entry name" value="SAM/pointed_sf"/>
</dbReference>
<dbReference type="GO" id="GO:0007185">
    <property type="term" value="P:cell surface receptor protein tyrosine phosphatase signaling pathway"/>
    <property type="evidence" value="ECO:0000316"/>
    <property type="project" value="FlyBase"/>
</dbReference>
<dbReference type="VEuPathDB" id="VectorBase:FBgn0033987"/>
<dbReference type="InterPro" id="IPR001660">
    <property type="entry name" value="SAM"/>
</dbReference>
<feature type="region of interest" description="Disordered" evidence="1">
    <location>
        <begin position="573"/>
        <end position="604"/>
    </location>
</feature>
<feature type="region of interest" description="Disordered" evidence="1">
    <location>
        <begin position="698"/>
        <end position="729"/>
    </location>
</feature>
<reference evidence="3 5" key="4">
    <citation type="journal article" date="2002" name="Genome Biol.">
        <title>The transposable elements of the Drosophila melanogaster euchromatin: a genomics perspective.</title>
        <authorList>
            <person name="Kaminker J.S."/>
            <person name="Bergman C.M."/>
            <person name="Kronmiller B."/>
            <person name="Carlson J."/>
            <person name="Svirskas R."/>
            <person name="Patel S."/>
            <person name="Frise E."/>
            <person name="Wheeler D.A."/>
            <person name="Lewis S.E."/>
            <person name="Rubin G.M."/>
            <person name="Ashburner M."/>
            <person name="Celniker S.E."/>
        </authorList>
    </citation>
    <scope>NUCLEOTIDE SEQUENCE [LARGE SCALE GENOMIC DNA]</scope>
    <source>
        <strain evidence="5">Berkeley</strain>
    </source>
</reference>
<dbReference type="CDD" id="cd09497">
    <property type="entry name" value="SAM_caskin1_2_repeat1"/>
    <property type="match status" value="1"/>
</dbReference>
<dbReference type="FunFam" id="1.10.150.50:FF:000028">
    <property type="entry name" value="caskin-2 isoform X2"/>
    <property type="match status" value="1"/>
</dbReference>
<dbReference type="Pfam" id="PF00536">
    <property type="entry name" value="SAM_1"/>
    <property type="match status" value="2"/>
</dbReference>
<dbReference type="GeneID" id="36673"/>
<feature type="compositionally biased region" description="Basic residues" evidence="1">
    <location>
        <begin position="39"/>
        <end position="54"/>
    </location>
</feature>
<feature type="compositionally biased region" description="Low complexity" evidence="1">
    <location>
        <begin position="236"/>
        <end position="247"/>
    </location>
</feature>
<evidence type="ECO:0000313" key="5">
    <source>
        <dbReference type="Proteomes" id="UP000000803"/>
    </source>
</evidence>
<dbReference type="PANTHER" id="PTHR24155">
    <property type="entry name" value="OSTEOCLAST-STIMULATING FACTOR 1"/>
    <property type="match status" value="1"/>
</dbReference>
<dbReference type="DNASU" id="36673"/>
<dbReference type="CTD" id="36673"/>
<dbReference type="BioGRID-ORCS" id="36673">
    <property type="hits" value="0 hits in 3 CRISPR screens"/>
</dbReference>
<feature type="region of interest" description="Disordered" evidence="1">
    <location>
        <begin position="184"/>
        <end position="214"/>
    </location>
</feature>
<dbReference type="FlyBase" id="FBgn0033987">
    <property type="gene designation" value="ckn"/>
</dbReference>
<dbReference type="OrthoDB" id="6156898at2759"/>
<dbReference type="Bgee" id="FBgn0033987">
    <property type="expression patterns" value="Expressed in transmedullary neuron Tm1 (Drosophila) in insect head and 282 other cell types or tissues"/>
</dbReference>
<evidence type="ECO:0000313" key="4">
    <source>
        <dbReference type="FlyBase" id="FBgn0033987"/>
    </source>
</evidence>
<feature type="domain" description="SAM" evidence="2">
    <location>
        <begin position="324"/>
        <end position="388"/>
    </location>
</feature>
<feature type="domain" description="SAM" evidence="2">
    <location>
        <begin position="255"/>
        <end position="318"/>
    </location>
</feature>
<proteinExistence type="predicted"/>
<name>A0A0B4LFD7_DROME</name>
<feature type="compositionally biased region" description="Low complexity" evidence="1">
    <location>
        <begin position="719"/>
        <end position="728"/>
    </location>
</feature>
<gene>
    <name evidence="3 4" type="primary">ckn</name>
    <name evidence="3" type="synonym">BcDNA:GM06913</name>
    <name evidence="3" type="synonym">Dmel\CG12424</name>
    <name evidence="3 4" type="ORF">CG12424</name>
    <name evidence="3" type="ORF">Dmel_CG12424</name>
</gene>
<dbReference type="EMBL" id="AE013599">
    <property type="protein sequence ID" value="AHN56235.1"/>
    <property type="molecule type" value="Genomic_DNA"/>
</dbReference>
<feature type="region of interest" description="Disordered" evidence="1">
    <location>
        <begin position="226"/>
        <end position="247"/>
    </location>
</feature>
<dbReference type="FunFam" id="1.10.150.50:FF:000071">
    <property type="entry name" value="Caskin, isoform D"/>
    <property type="match status" value="1"/>
</dbReference>
<sequence length="845" mass="90525">MHRSLKPHASTAQAKKVQPPTIPGDSPQDLHLYQQPQQLHHHHHQHPNHHHPHHQPSIPLYRLSGPLRHHQNHQADDGISMSGSSIVSSPSLEEGGFNLPRETSVALRLKDEVGGTSTAAPTTGGPGGGGATVVGAPPPGAGKPGVAMVPPPPVFCATLREPLTHKAAVYYHQQLALQEDQGIDLTQSPGRDSPGSSSGSAGSGSRHSTASLDSGRASSYLTGVSSSGASIRAPLSSPRCSSVSSCSIGSVDRQRNDELIIDWLLEMKHEEYAQLFIAAGYDLPTIARMTPEDLTAIGIKNPHHRERIKQRIDKLQVLDNLPHFVPGSIEEWLQLLRLEEYIQPLLEQNYKTVRDVTQVTWEDLEDIGIVKLGHQKKILLAIKRVKDIISGKWNPGGANAYQQQVRQPRGKSLESLEDIHDNSTRSHLTFSHYTTTDYGHFGPPTTAAAAAAMAAAATLQQQHHHQQLLHQQQQQAAAARLLGNNAPGIGWRRSYDDGDITPTNDATRELLYEQEGGGTLPRQQRGILQRAVLNTMPPLEHHHYMNAAAAAEYGAASGVEGGANYMGGSPLTGKKIAPEPPRRHCSIRNSRTLSGEGVPSGAAAQAHQQAAQQQQGQHMFYGHTAQHWQQQQQQAGAGTGQQPIYANYATIQQTTAEIHCEKYHDSKSTSSIDSIDTIPFANENTGTIKQRLLNRQELQGGGAGNNNVPGGGHPAHLHSSSSSSSSSSTNTIANIAHSFHSLKSSSSLHDATLARSESMGSTASGGSALHLRSPTLDMSNAGGSTAEPASSPEAAVPTVAINNGVPPKVSVNVLNDIGNMLANLTDELDAMLEEEKRVGLNIDSE</sequence>
<reference evidence="3 5" key="6">
    <citation type="journal article" date="2005" name="PLoS Comput. Biol.">
        <title>Combined evidence annotation of transposable elements in genome sequences.</title>
        <authorList>
            <person name="Quesneville H."/>
            <person name="Bergman C.M."/>
            <person name="Andrieu O."/>
            <person name="Autard D."/>
            <person name="Nouaud D."/>
            <person name="Ashburner M."/>
            <person name="Anxolabehere D."/>
        </authorList>
    </citation>
    <scope>NUCLEOTIDE SEQUENCE [LARGE SCALE GENOMIC DNA]</scope>
    <source>
        <strain evidence="5">Berkeley</strain>
    </source>
</reference>
<reference evidence="3 5" key="2">
    <citation type="journal article" date="2002" name="Genome Biol.">
        <title>Finishing a whole-genome shotgun: release 3 of the Drosophila melanogaster euchromatic genome sequence.</title>
        <authorList>
            <person name="Celniker S.E."/>
            <person name="Wheeler D.A."/>
            <person name="Kronmiller B."/>
            <person name="Carlson J.W."/>
            <person name="Halpern A."/>
            <person name="Patel S."/>
            <person name="Adams M."/>
            <person name="Champe M."/>
            <person name="Dugan S.P."/>
            <person name="Frise E."/>
            <person name="Hodgson A."/>
            <person name="George R.A."/>
            <person name="Hoskins R.A."/>
            <person name="Laverty T."/>
            <person name="Muzny D.M."/>
            <person name="Nelson C.R."/>
            <person name="Pacleb J.M."/>
            <person name="Park S."/>
            <person name="Pfeiffer B.D."/>
            <person name="Richards S."/>
            <person name="Sodergren E.J."/>
            <person name="Svirskas R."/>
            <person name="Tabor P.E."/>
            <person name="Wan K."/>
            <person name="Stapleton M."/>
            <person name="Sutton G.G."/>
            <person name="Venter C."/>
            <person name="Weinstock G."/>
            <person name="Scherer S.E."/>
            <person name="Myers E.W."/>
            <person name="Gibbs R.A."/>
            <person name="Rubin G.M."/>
        </authorList>
    </citation>
    <scope>NUCLEOTIDE SEQUENCE [LARGE SCALE GENOMIC DNA]</scope>
    <source>
        <strain evidence="5">Berkeley</strain>
    </source>
</reference>